<evidence type="ECO:0000313" key="2">
    <source>
        <dbReference type="EMBL" id="EGT49415.1"/>
    </source>
</evidence>
<feature type="domain" description="Smr" evidence="1">
    <location>
        <begin position="62"/>
        <end position="133"/>
    </location>
</feature>
<dbReference type="Proteomes" id="UP000008068">
    <property type="component" value="Unassembled WGS sequence"/>
</dbReference>
<dbReference type="OrthoDB" id="5907024at2759"/>
<keyword evidence="3" id="KW-1185">Reference proteome</keyword>
<accession>G0MCL1</accession>
<dbReference type="InterPro" id="IPR002625">
    <property type="entry name" value="Smr_dom"/>
</dbReference>
<evidence type="ECO:0000313" key="3">
    <source>
        <dbReference type="Proteomes" id="UP000008068"/>
    </source>
</evidence>
<dbReference type="SUPFAM" id="SSF160443">
    <property type="entry name" value="SMR domain-like"/>
    <property type="match status" value="1"/>
</dbReference>
<dbReference type="FunCoup" id="G0MCL1">
    <property type="interactions" value="8"/>
</dbReference>
<protein>
    <recommendedName>
        <fullName evidence="1">Smr domain-containing protein</fullName>
    </recommendedName>
</protein>
<gene>
    <name evidence="2" type="ORF">CAEBREN_11051</name>
</gene>
<organism evidence="3">
    <name type="scientific">Caenorhabditis brenneri</name>
    <name type="common">Nematode worm</name>
    <dbReference type="NCBI Taxonomy" id="135651"/>
    <lineage>
        <taxon>Eukaryota</taxon>
        <taxon>Metazoa</taxon>
        <taxon>Ecdysozoa</taxon>
        <taxon>Nematoda</taxon>
        <taxon>Chromadorea</taxon>
        <taxon>Rhabditida</taxon>
        <taxon>Rhabditina</taxon>
        <taxon>Rhabditomorpha</taxon>
        <taxon>Rhabditoidea</taxon>
        <taxon>Rhabditidae</taxon>
        <taxon>Peloderinae</taxon>
        <taxon>Caenorhabditis</taxon>
    </lineage>
</organism>
<dbReference type="InParanoid" id="G0MCL1"/>
<proteinExistence type="predicted"/>
<dbReference type="AlphaFoldDB" id="G0MCL1"/>
<dbReference type="SMART" id="SM00463">
    <property type="entry name" value="SMR"/>
    <property type="match status" value="1"/>
</dbReference>
<sequence>MQKHQCRNDREVSRRARQKMVSDVIKLYEQRKDPKTTRKEARAIEKKINKKVEDWNLVYGEAGYLDLHLMTLYGALSFVARMAARHKGHLYLETGVGNGSRDGVPVIKQSLLRKYEGNIKVCQNEGVLVLFVSQTW</sequence>
<dbReference type="HOGENOM" id="CLU_143713_1_0_1"/>
<dbReference type="InterPro" id="IPR036063">
    <property type="entry name" value="Smr_dom_sf"/>
</dbReference>
<dbReference type="EMBL" id="GL379790">
    <property type="protein sequence ID" value="EGT49415.1"/>
    <property type="molecule type" value="Genomic_DNA"/>
</dbReference>
<reference evidence="3" key="1">
    <citation type="submission" date="2011-07" db="EMBL/GenBank/DDBJ databases">
        <authorList>
            <consortium name="Caenorhabditis brenneri Sequencing and Analysis Consortium"/>
            <person name="Wilson R.K."/>
        </authorList>
    </citation>
    <scope>NUCLEOTIDE SEQUENCE [LARGE SCALE GENOMIC DNA]</scope>
    <source>
        <strain evidence="3">PB2801</strain>
    </source>
</reference>
<dbReference type="Gene3D" id="3.30.1370.110">
    <property type="match status" value="1"/>
</dbReference>
<evidence type="ECO:0000259" key="1">
    <source>
        <dbReference type="SMART" id="SM00463"/>
    </source>
</evidence>
<name>G0MCL1_CAEBE</name>